<accession>R8B910</accession>
<reference evidence="3" key="1">
    <citation type="journal article" date="2013" name="Genome Announc.">
        <title>Draft genome sequence of the ascomycete Phaeoacremonium aleophilum strain UCR-PA7, a causal agent of the esca disease complex in grapevines.</title>
        <authorList>
            <person name="Blanco-Ulate B."/>
            <person name="Rolshausen P."/>
            <person name="Cantu D."/>
        </authorList>
    </citation>
    <scope>NUCLEOTIDE SEQUENCE [LARGE SCALE GENOMIC DNA]</scope>
    <source>
        <strain evidence="3">UCR-PA7</strain>
    </source>
</reference>
<dbReference type="KEGG" id="tmn:UCRPA7_8715"/>
<proteinExistence type="predicted"/>
<feature type="coiled-coil region" evidence="1">
    <location>
        <begin position="236"/>
        <end position="270"/>
    </location>
</feature>
<evidence type="ECO:0000313" key="2">
    <source>
        <dbReference type="EMBL" id="EON95795.1"/>
    </source>
</evidence>
<protein>
    <submittedName>
        <fullName evidence="2">Uncharacterized protein</fullName>
    </submittedName>
</protein>
<sequence>MADPHSDNMEAPVDCADNVEVSSADTTYPALTFALQSLLARHEAYMASAERDRVDMQSRIEQLEMEKESLAAENARTTEENHTLADQLELLNTTVADSETRILSLEATLQSSQQAVRRLEGAAARAAEMERHIALLEAEQATLQNTLINTESEARSAMSRWRKAERGLANLQEQLERIEKEAREERERHVEILGRMERQREMEKDLNTAAGRLKGAAAAKSLNNGKNGSSVVSHFVRDLLQDNANLQLGIAELREMLLNSNDEIQHLREQLAYHQPVPDGEASAARYFDPSIANNQRRSYVTHLAIKSQETSI</sequence>
<feature type="coiled-coil region" evidence="1">
    <location>
        <begin position="46"/>
        <end position="199"/>
    </location>
</feature>
<dbReference type="HOGENOM" id="CLU_888991_0_0_1"/>
<dbReference type="OrthoDB" id="4088568at2759"/>
<dbReference type="eggNOG" id="ENOG502S0V0">
    <property type="taxonomic scope" value="Eukaryota"/>
</dbReference>
<evidence type="ECO:0000313" key="3">
    <source>
        <dbReference type="Proteomes" id="UP000014074"/>
    </source>
</evidence>
<organism evidence="2 3">
    <name type="scientific">Phaeoacremonium minimum (strain UCR-PA7)</name>
    <name type="common">Esca disease fungus</name>
    <name type="synonym">Togninia minima</name>
    <dbReference type="NCBI Taxonomy" id="1286976"/>
    <lineage>
        <taxon>Eukaryota</taxon>
        <taxon>Fungi</taxon>
        <taxon>Dikarya</taxon>
        <taxon>Ascomycota</taxon>
        <taxon>Pezizomycotina</taxon>
        <taxon>Sordariomycetes</taxon>
        <taxon>Sordariomycetidae</taxon>
        <taxon>Togniniales</taxon>
        <taxon>Togniniaceae</taxon>
        <taxon>Phaeoacremonium</taxon>
    </lineage>
</organism>
<dbReference type="RefSeq" id="XP_007919420.1">
    <property type="nucleotide sequence ID" value="XM_007921229.1"/>
</dbReference>
<dbReference type="GeneID" id="19329594"/>
<gene>
    <name evidence="2" type="ORF">UCRPA7_8715</name>
</gene>
<name>R8B910_PHAM7</name>
<keyword evidence="1" id="KW-0175">Coiled coil</keyword>
<evidence type="ECO:0000256" key="1">
    <source>
        <dbReference type="SAM" id="Coils"/>
    </source>
</evidence>
<dbReference type="EMBL" id="KB933374">
    <property type="protein sequence ID" value="EON95795.1"/>
    <property type="molecule type" value="Genomic_DNA"/>
</dbReference>
<keyword evidence="3" id="KW-1185">Reference proteome</keyword>
<dbReference type="AlphaFoldDB" id="R8B910"/>
<dbReference type="Proteomes" id="UP000014074">
    <property type="component" value="Unassembled WGS sequence"/>
</dbReference>